<dbReference type="GO" id="GO:0016787">
    <property type="term" value="F:hydrolase activity"/>
    <property type="evidence" value="ECO:0007669"/>
    <property type="project" value="UniProtKB-KW"/>
</dbReference>
<dbReference type="AlphaFoldDB" id="A0A2P8DIX1"/>
<protein>
    <submittedName>
        <fullName evidence="2">Phosphoglycolate phosphatase-like HAD superfamily hydrolase</fullName>
    </submittedName>
</protein>
<dbReference type="InterPro" id="IPR023198">
    <property type="entry name" value="PGP-like_dom2"/>
</dbReference>
<dbReference type="InterPro" id="IPR041492">
    <property type="entry name" value="HAD_2"/>
</dbReference>
<dbReference type="Proteomes" id="UP000240542">
    <property type="component" value="Unassembled WGS sequence"/>
</dbReference>
<keyword evidence="3" id="KW-1185">Reference proteome</keyword>
<dbReference type="InterPro" id="IPR023214">
    <property type="entry name" value="HAD_sf"/>
</dbReference>
<proteinExistence type="predicted"/>
<keyword evidence="2" id="KW-0378">Hydrolase</keyword>
<organism evidence="2 3">
    <name type="scientific">Murinocardiopsis flavida</name>
    <dbReference type="NCBI Taxonomy" id="645275"/>
    <lineage>
        <taxon>Bacteria</taxon>
        <taxon>Bacillati</taxon>
        <taxon>Actinomycetota</taxon>
        <taxon>Actinomycetes</taxon>
        <taxon>Streptosporangiales</taxon>
        <taxon>Nocardiopsidaceae</taxon>
        <taxon>Murinocardiopsis</taxon>
    </lineage>
</organism>
<dbReference type="InterPro" id="IPR036412">
    <property type="entry name" value="HAD-like_sf"/>
</dbReference>
<feature type="region of interest" description="Disordered" evidence="1">
    <location>
        <begin position="254"/>
        <end position="337"/>
    </location>
</feature>
<reference evidence="2 3" key="1">
    <citation type="submission" date="2018-03" db="EMBL/GenBank/DDBJ databases">
        <title>Genomic Encyclopedia of Archaeal and Bacterial Type Strains, Phase II (KMG-II): from individual species to whole genera.</title>
        <authorList>
            <person name="Goeker M."/>
        </authorList>
    </citation>
    <scope>NUCLEOTIDE SEQUENCE [LARGE SCALE GENOMIC DNA]</scope>
    <source>
        <strain evidence="2 3">DSM 45312</strain>
    </source>
</reference>
<accession>A0A2P8DIX1</accession>
<comment type="caution">
    <text evidence="2">The sequence shown here is derived from an EMBL/GenBank/DDBJ whole genome shotgun (WGS) entry which is preliminary data.</text>
</comment>
<dbReference type="SUPFAM" id="SSF56784">
    <property type="entry name" value="HAD-like"/>
    <property type="match status" value="1"/>
</dbReference>
<dbReference type="EMBL" id="PYGA01000009">
    <property type="protein sequence ID" value="PSK97141.1"/>
    <property type="molecule type" value="Genomic_DNA"/>
</dbReference>
<gene>
    <name evidence="2" type="ORF">CLV63_109144</name>
</gene>
<name>A0A2P8DIX1_9ACTN</name>
<evidence type="ECO:0000313" key="3">
    <source>
        <dbReference type="Proteomes" id="UP000240542"/>
    </source>
</evidence>
<evidence type="ECO:0000313" key="2">
    <source>
        <dbReference type="EMBL" id="PSK97141.1"/>
    </source>
</evidence>
<feature type="compositionally biased region" description="Low complexity" evidence="1">
    <location>
        <begin position="266"/>
        <end position="278"/>
    </location>
</feature>
<dbReference type="Gene3D" id="3.40.50.1000">
    <property type="entry name" value="HAD superfamily/HAD-like"/>
    <property type="match status" value="1"/>
</dbReference>
<evidence type="ECO:0000256" key="1">
    <source>
        <dbReference type="SAM" id="MobiDB-lite"/>
    </source>
</evidence>
<dbReference type="Gene3D" id="1.10.150.240">
    <property type="entry name" value="Putative phosphatase, domain 2"/>
    <property type="match status" value="1"/>
</dbReference>
<sequence>MLWNIDLTLVDVARVTRAACAEAFETVTGQPLVYLAATSGLSDSEIFFEFLARNDVDGEPDYDQLPDFIEALGDAFARRRDQLTATGRAMPGALEALQGVAGMENTVQSVVTGSIMPNAVAKLAAFGMDGYLDLSIGGFGSEHYPKASMIQFTRMRAEEARKTSFPESRTVYITDAVRDVEAAIIGRATPIGVLGGSATESQLRAAGARHVLPDLTDVEALFAAVRAATGGVAAPAEPDDHHLTEPLAHLRRPASDRTAEMPPVAAPAAPSAAAASADSSDERTAELPHLGPDGGEDQKTAEMPPVTPPAEPPAPQSTEDRTRPLPYRGPEDGATGA</sequence>
<feature type="compositionally biased region" description="Pro residues" evidence="1">
    <location>
        <begin position="305"/>
        <end position="315"/>
    </location>
</feature>
<dbReference type="Pfam" id="PF13419">
    <property type="entry name" value="HAD_2"/>
    <property type="match status" value="1"/>
</dbReference>